<proteinExistence type="predicted"/>
<dbReference type="PANTHER" id="PTHR37984">
    <property type="entry name" value="PROTEIN CBG26694"/>
    <property type="match status" value="1"/>
</dbReference>
<dbReference type="InterPro" id="IPR043502">
    <property type="entry name" value="DNA/RNA_pol_sf"/>
</dbReference>
<accession>A0A9Q3IEE2</accession>
<dbReference type="SUPFAM" id="SSF56672">
    <property type="entry name" value="DNA/RNA polymerases"/>
    <property type="match status" value="1"/>
</dbReference>
<sequence length="689" mass="78780">MSDSMINMKMTRKYGGELENAIKCRCVEPCSTEDYINSMEDIITRTRIGKTWTRVPLESKMVSKTSREDKRPEIPVLKCHKFGRTSHLANTCTKKTKINEIQVIEEVQFTKEKEESDLYSAVSEDTPVEDYPIEKITAFFEVTEVHTNLPQYSEDCHNLLNIQDSRICKTKPARGKGYTPGASCITSILINDIKAIVDLVTGEFFTCVGIDYLQAILPGWKNHLLPIEAVQLSSSSNNMYPLGILDTNLVFPHPGGSVRIKTEIVVMYNCKSKHIILGNDYLNIYFIDINNHKDRYLTIGENKRQNFSFSNMPKQVSIISSIKDTYKEEFVSNQLVKAQINPSLSHKMRHDLIDVLYTYKNAFASDNEPLGTIKGNEVDINLNIERPCPPVLRRPAYTASPRAGEVLEKHIKEFIQLHVLRKVGHDEMLRDLGALNTYTVTDRYPIPRIQETLTQLSKAKYIKFIYALKGFHQNALMPKTTKLLIIITHCGIYEHLRMPFGIKNSPSSYQRMMNTIFLTELSEGWLIIYIDDIIICSDSWSLHLERLARVLDKVTGVNITLSLKKCNLVFEERKALGHIVSALSLGIEKNKVAAVLLKPIPQNKKEMISFLGFSSYYRKKLKDFAILAKSLYRICDQQKVFEMTQERIKAYEKIRKALTEAPLLIMPDWNIPFRLYIDACGDGLGEALH</sequence>
<dbReference type="AlphaFoldDB" id="A0A9Q3IEE2"/>
<dbReference type="EMBL" id="AVOT02042020">
    <property type="protein sequence ID" value="MBW0537402.1"/>
    <property type="molecule type" value="Genomic_DNA"/>
</dbReference>
<dbReference type="Gene3D" id="3.30.70.270">
    <property type="match status" value="2"/>
</dbReference>
<dbReference type="InterPro" id="IPR043128">
    <property type="entry name" value="Rev_trsase/Diguanyl_cyclase"/>
</dbReference>
<dbReference type="Pfam" id="PF00078">
    <property type="entry name" value="RVT_1"/>
    <property type="match status" value="1"/>
</dbReference>
<feature type="domain" description="Reverse transcriptase" evidence="1">
    <location>
        <begin position="434"/>
        <end position="579"/>
    </location>
</feature>
<comment type="caution">
    <text evidence="2">The sequence shown here is derived from an EMBL/GenBank/DDBJ whole genome shotgun (WGS) entry which is preliminary data.</text>
</comment>
<evidence type="ECO:0000313" key="2">
    <source>
        <dbReference type="EMBL" id="MBW0537402.1"/>
    </source>
</evidence>
<dbReference type="InterPro" id="IPR050951">
    <property type="entry name" value="Retrovirus_Pol_polyprotein"/>
</dbReference>
<gene>
    <name evidence="2" type="ORF">O181_077117</name>
</gene>
<dbReference type="PANTHER" id="PTHR37984:SF5">
    <property type="entry name" value="PROTEIN NYNRIN-LIKE"/>
    <property type="match status" value="1"/>
</dbReference>
<dbReference type="Proteomes" id="UP000765509">
    <property type="component" value="Unassembled WGS sequence"/>
</dbReference>
<dbReference type="InterPro" id="IPR000477">
    <property type="entry name" value="RT_dom"/>
</dbReference>
<name>A0A9Q3IEE2_9BASI</name>
<evidence type="ECO:0000259" key="1">
    <source>
        <dbReference type="Pfam" id="PF00078"/>
    </source>
</evidence>
<reference evidence="2" key="1">
    <citation type="submission" date="2021-03" db="EMBL/GenBank/DDBJ databases">
        <title>Draft genome sequence of rust myrtle Austropuccinia psidii MF-1, a brazilian biotype.</title>
        <authorList>
            <person name="Quecine M.C."/>
            <person name="Pachon D.M.R."/>
            <person name="Bonatelli M.L."/>
            <person name="Correr F.H."/>
            <person name="Franceschini L.M."/>
            <person name="Leite T.F."/>
            <person name="Margarido G.R.A."/>
            <person name="Almeida C.A."/>
            <person name="Ferrarezi J.A."/>
            <person name="Labate C.A."/>
        </authorList>
    </citation>
    <scope>NUCLEOTIDE SEQUENCE</scope>
    <source>
        <strain evidence="2">MF-1</strain>
    </source>
</reference>
<organism evidence="2 3">
    <name type="scientific">Austropuccinia psidii MF-1</name>
    <dbReference type="NCBI Taxonomy" id="1389203"/>
    <lineage>
        <taxon>Eukaryota</taxon>
        <taxon>Fungi</taxon>
        <taxon>Dikarya</taxon>
        <taxon>Basidiomycota</taxon>
        <taxon>Pucciniomycotina</taxon>
        <taxon>Pucciniomycetes</taxon>
        <taxon>Pucciniales</taxon>
        <taxon>Sphaerophragmiaceae</taxon>
        <taxon>Austropuccinia</taxon>
    </lineage>
</organism>
<keyword evidence="3" id="KW-1185">Reference proteome</keyword>
<dbReference type="CDD" id="cd01647">
    <property type="entry name" value="RT_LTR"/>
    <property type="match status" value="1"/>
</dbReference>
<protein>
    <recommendedName>
        <fullName evidence="1">Reverse transcriptase domain-containing protein</fullName>
    </recommendedName>
</protein>
<evidence type="ECO:0000313" key="3">
    <source>
        <dbReference type="Proteomes" id="UP000765509"/>
    </source>
</evidence>